<feature type="signal peptide" evidence="1">
    <location>
        <begin position="1"/>
        <end position="26"/>
    </location>
</feature>
<proteinExistence type="predicted"/>
<dbReference type="Pfam" id="PF12930">
    <property type="entry name" value="DUF3836"/>
    <property type="match status" value="1"/>
</dbReference>
<evidence type="ECO:0008006" key="4">
    <source>
        <dbReference type="Google" id="ProtNLM"/>
    </source>
</evidence>
<organism evidence="2 3">
    <name type="scientific">Bacteroides graminisolvens</name>
    <dbReference type="NCBI Taxonomy" id="477666"/>
    <lineage>
        <taxon>Bacteria</taxon>
        <taxon>Pseudomonadati</taxon>
        <taxon>Bacteroidota</taxon>
        <taxon>Bacteroidia</taxon>
        <taxon>Bacteroidales</taxon>
        <taxon>Bacteroidaceae</taxon>
        <taxon>Bacteroides</taxon>
    </lineage>
</organism>
<protein>
    <recommendedName>
        <fullName evidence="4">DUF3836 domain-containing protein</fullName>
    </recommendedName>
</protein>
<dbReference type="RefSeq" id="WP_308765057.1">
    <property type="nucleotide sequence ID" value="NZ_JBKEAZ010000138.1"/>
</dbReference>
<accession>A0A3D2SGC9</accession>
<evidence type="ECO:0000313" key="3">
    <source>
        <dbReference type="Proteomes" id="UP000263098"/>
    </source>
</evidence>
<sequence length="173" mass="19846">MKTTLFISKVIVSVTLLLAACGMASAANSNKGGERSFIYNDSLKEGKVVVREIYALNKASYSMLPVKMNKYKYDLNGELAEKVTYKWNPAKVKWVEESKMNISRHTDETVVEYGEWISSKKGFLPSQKYVYVTNNDTNLVTQYCYKMNKHTSQWELQKKAVVSKIEDIFAQRN</sequence>
<gene>
    <name evidence="2" type="ORF">DHW31_11200</name>
</gene>
<dbReference type="PROSITE" id="PS51257">
    <property type="entry name" value="PROKAR_LIPOPROTEIN"/>
    <property type="match status" value="1"/>
</dbReference>
<dbReference type="InterPro" id="IPR024339">
    <property type="entry name" value="DUF3836"/>
</dbReference>
<dbReference type="EMBL" id="DPVG01000415">
    <property type="protein sequence ID" value="HCK25312.1"/>
    <property type="molecule type" value="Genomic_DNA"/>
</dbReference>
<evidence type="ECO:0000256" key="1">
    <source>
        <dbReference type="SAM" id="SignalP"/>
    </source>
</evidence>
<dbReference type="Gene3D" id="2.40.128.720">
    <property type="match status" value="1"/>
</dbReference>
<evidence type="ECO:0000313" key="2">
    <source>
        <dbReference type="EMBL" id="HCK25312.1"/>
    </source>
</evidence>
<keyword evidence="1" id="KW-0732">Signal</keyword>
<dbReference type="AlphaFoldDB" id="A0A3D2SGC9"/>
<name>A0A3D2SGC9_9BACE</name>
<dbReference type="Proteomes" id="UP000263098">
    <property type="component" value="Unassembled WGS sequence"/>
</dbReference>
<comment type="caution">
    <text evidence="2">The sequence shown here is derived from an EMBL/GenBank/DDBJ whole genome shotgun (WGS) entry which is preliminary data.</text>
</comment>
<reference evidence="2 3" key="1">
    <citation type="journal article" date="2018" name="Nat. Biotechnol.">
        <title>A standardized bacterial taxonomy based on genome phylogeny substantially revises the tree of life.</title>
        <authorList>
            <person name="Parks D.H."/>
            <person name="Chuvochina M."/>
            <person name="Waite D.W."/>
            <person name="Rinke C."/>
            <person name="Skarshewski A."/>
            <person name="Chaumeil P.A."/>
            <person name="Hugenholtz P."/>
        </authorList>
    </citation>
    <scope>NUCLEOTIDE SEQUENCE [LARGE SCALE GENOMIC DNA]</scope>
    <source>
        <strain evidence="2">UBA9667</strain>
    </source>
</reference>
<feature type="chain" id="PRO_5017766402" description="DUF3836 domain-containing protein" evidence="1">
    <location>
        <begin position="27"/>
        <end position="173"/>
    </location>
</feature>